<keyword evidence="1" id="KW-0812">Transmembrane</keyword>
<organism evidence="2 3">
    <name type="scientific">Desulfosporosinus youngiae DSM 17734</name>
    <dbReference type="NCBI Taxonomy" id="768710"/>
    <lineage>
        <taxon>Bacteria</taxon>
        <taxon>Bacillati</taxon>
        <taxon>Bacillota</taxon>
        <taxon>Clostridia</taxon>
        <taxon>Eubacteriales</taxon>
        <taxon>Desulfitobacteriaceae</taxon>
        <taxon>Desulfosporosinus</taxon>
    </lineage>
</organism>
<gene>
    <name evidence="2" type="ORF">DesyoDRAFT_4281</name>
</gene>
<evidence type="ECO:0000313" key="2">
    <source>
        <dbReference type="EMBL" id="EHQ91236.1"/>
    </source>
</evidence>
<name>H5XXN0_9FIRM</name>
<reference evidence="2 3" key="1">
    <citation type="submission" date="2011-11" db="EMBL/GenBank/DDBJ databases">
        <title>The Noncontiguous Finished genome of Desulfosporosinus youngiae DSM 17734.</title>
        <authorList>
            <consortium name="US DOE Joint Genome Institute (JGI-PGF)"/>
            <person name="Lucas S."/>
            <person name="Han J."/>
            <person name="Lapidus A."/>
            <person name="Cheng J.-F."/>
            <person name="Goodwin L."/>
            <person name="Pitluck S."/>
            <person name="Peters L."/>
            <person name="Ovchinnikova G."/>
            <person name="Lu M."/>
            <person name="Land M.L."/>
            <person name="Hauser L."/>
            <person name="Pester M."/>
            <person name="Spring S."/>
            <person name="Ollivier B."/>
            <person name="Rattei T."/>
            <person name="Klenk H.-P."/>
            <person name="Wagner M."/>
            <person name="Loy A."/>
            <person name="Woyke T.J."/>
        </authorList>
    </citation>
    <scope>NUCLEOTIDE SEQUENCE [LARGE SCALE GENOMIC DNA]</scope>
    <source>
        <strain evidence="2 3">DSM 17734</strain>
    </source>
</reference>
<keyword evidence="3" id="KW-1185">Reference proteome</keyword>
<proteinExistence type="predicted"/>
<dbReference type="Proteomes" id="UP000005104">
    <property type="component" value="Chromosome"/>
</dbReference>
<keyword evidence="1" id="KW-1133">Transmembrane helix</keyword>
<sequence length="103" mass="11837">MSIFEVIMLVCFGAAWPFSIYKSYTSRSTEGKSISFLIVILVGYVAGILHKVFYQFDIVMYLYILNFMMVLTDLLIYYRNRRINAISASLYPPERSHSAASAK</sequence>
<evidence type="ECO:0000256" key="1">
    <source>
        <dbReference type="SAM" id="Phobius"/>
    </source>
</evidence>
<dbReference type="RefSeq" id="WP_007786070.1">
    <property type="nucleotide sequence ID" value="NZ_CM001441.1"/>
</dbReference>
<dbReference type="HOGENOM" id="CLU_155276_0_0_9"/>
<evidence type="ECO:0000313" key="3">
    <source>
        <dbReference type="Proteomes" id="UP000005104"/>
    </source>
</evidence>
<feature type="transmembrane region" description="Helical" evidence="1">
    <location>
        <begin position="36"/>
        <end position="54"/>
    </location>
</feature>
<dbReference type="EMBL" id="CM001441">
    <property type="protein sequence ID" value="EHQ91236.1"/>
    <property type="molecule type" value="Genomic_DNA"/>
</dbReference>
<keyword evidence="1" id="KW-0472">Membrane</keyword>
<feature type="transmembrane region" description="Helical" evidence="1">
    <location>
        <begin position="60"/>
        <end position="78"/>
    </location>
</feature>
<feature type="transmembrane region" description="Helical" evidence="1">
    <location>
        <begin position="6"/>
        <end position="24"/>
    </location>
</feature>
<dbReference type="OrthoDB" id="5827at2"/>
<protein>
    <submittedName>
        <fullName evidence="2">PQ loop repeat protein</fullName>
    </submittedName>
</protein>
<accession>H5XXN0</accession>
<dbReference type="eggNOG" id="ENOG5032Y8D">
    <property type="taxonomic scope" value="Bacteria"/>
</dbReference>
<dbReference type="AlphaFoldDB" id="H5XXN0"/>